<keyword evidence="7" id="KW-1208">Phospholipid metabolism</keyword>
<feature type="compositionally biased region" description="Low complexity" evidence="8">
    <location>
        <begin position="352"/>
        <end position="375"/>
    </location>
</feature>
<dbReference type="EC" id="2.3.1.51" evidence="7"/>
<evidence type="ECO:0000313" key="12">
    <source>
        <dbReference type="EMBL" id="CAE0642037.1"/>
    </source>
</evidence>
<dbReference type="GO" id="GO:0006654">
    <property type="term" value="P:phosphatidic acid biosynthetic process"/>
    <property type="evidence" value="ECO:0007669"/>
    <property type="project" value="TreeGrafter"/>
</dbReference>
<evidence type="ECO:0000256" key="3">
    <source>
        <dbReference type="ARBA" id="ARBA00022516"/>
    </source>
</evidence>
<dbReference type="PANTHER" id="PTHR10434">
    <property type="entry name" value="1-ACYL-SN-GLYCEROL-3-PHOSPHATE ACYLTRANSFERASE"/>
    <property type="match status" value="1"/>
</dbReference>
<keyword evidence="6 7" id="KW-0012">Acyltransferase</keyword>
<comment type="pathway">
    <text evidence="1">Lipid metabolism.</text>
</comment>
<dbReference type="SUPFAM" id="SSF69593">
    <property type="entry name" value="Glycerol-3-phosphate (1)-acyltransferase"/>
    <property type="match status" value="1"/>
</dbReference>
<keyword evidence="3 7" id="KW-0444">Lipid biosynthesis</keyword>
<dbReference type="GO" id="GO:0003841">
    <property type="term" value="F:1-acylglycerol-3-phosphate O-acyltransferase activity"/>
    <property type="evidence" value="ECO:0007669"/>
    <property type="project" value="UniProtKB-UniRule"/>
</dbReference>
<dbReference type="EMBL" id="HBIU01046516">
    <property type="protein sequence ID" value="CAE0642037.1"/>
    <property type="molecule type" value="Transcribed_RNA"/>
</dbReference>
<dbReference type="Pfam" id="PF01553">
    <property type="entry name" value="Acyltransferase"/>
    <property type="match status" value="1"/>
</dbReference>
<protein>
    <recommendedName>
        <fullName evidence="7">1-acyl-sn-glycerol-3-phosphate acyltransferase</fullName>
        <ecNumber evidence="7">2.3.1.51</ecNumber>
    </recommendedName>
</protein>
<sequence>MPSRGFSMLKCVLVASLFAAACGFSLQQSRTGLKHQDVLFSSSGLTESIQRRPYLPRLQNFELAASTAAAAPLEQSVEGQQLVPYGIHMKLGKKKRILNITGFFFLFNTMLTCALLFPFTVLSYLWAMAFDRRRRRAVDNCVHWWAKLSMLSVFYRPKEIVGAEHLPDDAEGVLYLANHTSFLDILTLSGFLPRNFKYVSKVEILKIPLIGWAMQMAAHIAVRRMDRRSQIETVKSTIQSLKDGNSVTMFPEGTRTKTGRMGDFKKGPFTIAKKAGARVVPISLCNVTKWFPSWAVMPLGRPTDVRVVIHPPIDPKDLTEAELMERAFAAIESGLPDFQRPLPAERAKLAAKRASSAAAPPSSQRRAAAAQPQEAGGEGQGRGEKMEN</sequence>
<feature type="signal peptide" evidence="10">
    <location>
        <begin position="1"/>
        <end position="23"/>
    </location>
</feature>
<keyword evidence="9" id="KW-0812">Transmembrane</keyword>
<gene>
    <name evidence="12" type="ORF">HAKA00212_LOCUS20893</name>
</gene>
<evidence type="ECO:0000256" key="2">
    <source>
        <dbReference type="ARBA" id="ARBA00008655"/>
    </source>
</evidence>
<name>A0A7S3Y5W9_HETAK</name>
<dbReference type="PROSITE" id="PS51257">
    <property type="entry name" value="PROKAR_LIPOPROTEIN"/>
    <property type="match status" value="1"/>
</dbReference>
<evidence type="ECO:0000256" key="7">
    <source>
        <dbReference type="RuleBase" id="RU361267"/>
    </source>
</evidence>
<keyword evidence="5 7" id="KW-0443">Lipid metabolism</keyword>
<feature type="domain" description="Phospholipid/glycerol acyltransferase" evidence="11">
    <location>
        <begin position="173"/>
        <end position="287"/>
    </location>
</feature>
<dbReference type="GO" id="GO:0016020">
    <property type="term" value="C:membrane"/>
    <property type="evidence" value="ECO:0007669"/>
    <property type="project" value="InterPro"/>
</dbReference>
<evidence type="ECO:0000259" key="11">
    <source>
        <dbReference type="SMART" id="SM00563"/>
    </source>
</evidence>
<proteinExistence type="inferred from homology"/>
<organism evidence="12">
    <name type="scientific">Heterosigma akashiwo</name>
    <name type="common">Chromophytic alga</name>
    <name type="synonym">Heterosigma carterae</name>
    <dbReference type="NCBI Taxonomy" id="2829"/>
    <lineage>
        <taxon>Eukaryota</taxon>
        <taxon>Sar</taxon>
        <taxon>Stramenopiles</taxon>
        <taxon>Ochrophyta</taxon>
        <taxon>Raphidophyceae</taxon>
        <taxon>Chattonellales</taxon>
        <taxon>Chattonellaceae</taxon>
        <taxon>Heterosigma</taxon>
    </lineage>
</organism>
<dbReference type="InterPro" id="IPR004552">
    <property type="entry name" value="AGP_acyltrans"/>
</dbReference>
<feature type="transmembrane region" description="Helical" evidence="9">
    <location>
        <begin position="103"/>
        <end position="127"/>
    </location>
</feature>
<evidence type="ECO:0000256" key="10">
    <source>
        <dbReference type="SAM" id="SignalP"/>
    </source>
</evidence>
<keyword evidence="4 7" id="KW-0808">Transferase</keyword>
<keyword evidence="9" id="KW-1133">Transmembrane helix</keyword>
<keyword evidence="10" id="KW-0732">Signal</keyword>
<evidence type="ECO:0000256" key="4">
    <source>
        <dbReference type="ARBA" id="ARBA00022679"/>
    </source>
</evidence>
<dbReference type="AlphaFoldDB" id="A0A7S3Y5W9"/>
<dbReference type="PANTHER" id="PTHR10434:SF64">
    <property type="entry name" value="1-ACYL-SN-GLYCEROL-3-PHOSPHATE ACYLTRANSFERASE-RELATED"/>
    <property type="match status" value="1"/>
</dbReference>
<dbReference type="SMART" id="SM00563">
    <property type="entry name" value="PlsC"/>
    <property type="match status" value="1"/>
</dbReference>
<comment type="similarity">
    <text evidence="2 7">Belongs to the 1-acyl-sn-glycerol-3-phosphate acyltransferase family.</text>
</comment>
<comment type="domain">
    <text evidence="7">The HXXXXD motif is essential for acyltransferase activity and may constitute the binding site for the phosphate moiety of the glycerol-3-phosphate.</text>
</comment>
<evidence type="ECO:0000256" key="6">
    <source>
        <dbReference type="ARBA" id="ARBA00023315"/>
    </source>
</evidence>
<evidence type="ECO:0000256" key="9">
    <source>
        <dbReference type="SAM" id="Phobius"/>
    </source>
</evidence>
<evidence type="ECO:0000256" key="1">
    <source>
        <dbReference type="ARBA" id="ARBA00005189"/>
    </source>
</evidence>
<keyword evidence="7" id="KW-0594">Phospholipid biosynthesis</keyword>
<dbReference type="CDD" id="cd07989">
    <property type="entry name" value="LPLAT_AGPAT-like"/>
    <property type="match status" value="1"/>
</dbReference>
<dbReference type="InterPro" id="IPR002123">
    <property type="entry name" value="Plipid/glycerol_acylTrfase"/>
</dbReference>
<accession>A0A7S3Y5W9</accession>
<comment type="catalytic activity">
    <reaction evidence="7">
        <text>a 1-acyl-sn-glycero-3-phosphate + an acyl-CoA = a 1,2-diacyl-sn-glycero-3-phosphate + CoA</text>
        <dbReference type="Rhea" id="RHEA:19709"/>
        <dbReference type="ChEBI" id="CHEBI:57287"/>
        <dbReference type="ChEBI" id="CHEBI:57970"/>
        <dbReference type="ChEBI" id="CHEBI:58342"/>
        <dbReference type="ChEBI" id="CHEBI:58608"/>
        <dbReference type="EC" id="2.3.1.51"/>
    </reaction>
</comment>
<feature type="region of interest" description="Disordered" evidence="8">
    <location>
        <begin position="338"/>
        <end position="388"/>
    </location>
</feature>
<dbReference type="NCBIfam" id="TIGR00530">
    <property type="entry name" value="AGP_acyltrn"/>
    <property type="match status" value="1"/>
</dbReference>
<keyword evidence="9" id="KW-0472">Membrane</keyword>
<evidence type="ECO:0000256" key="8">
    <source>
        <dbReference type="SAM" id="MobiDB-lite"/>
    </source>
</evidence>
<reference evidence="12" key="1">
    <citation type="submission" date="2021-01" db="EMBL/GenBank/DDBJ databases">
        <authorList>
            <person name="Corre E."/>
            <person name="Pelletier E."/>
            <person name="Niang G."/>
            <person name="Scheremetjew M."/>
            <person name="Finn R."/>
            <person name="Kale V."/>
            <person name="Holt S."/>
            <person name="Cochrane G."/>
            <person name="Meng A."/>
            <person name="Brown T."/>
            <person name="Cohen L."/>
        </authorList>
    </citation>
    <scope>NUCLEOTIDE SEQUENCE</scope>
    <source>
        <strain evidence="12">CCMP3107</strain>
    </source>
</reference>
<feature type="chain" id="PRO_5031361243" description="1-acyl-sn-glycerol-3-phosphate acyltransferase" evidence="10">
    <location>
        <begin position="24"/>
        <end position="388"/>
    </location>
</feature>
<evidence type="ECO:0000256" key="5">
    <source>
        <dbReference type="ARBA" id="ARBA00023098"/>
    </source>
</evidence>